<feature type="region of interest" description="Disordered" evidence="1">
    <location>
        <begin position="1"/>
        <end position="67"/>
    </location>
</feature>
<feature type="non-terminal residue" evidence="2">
    <location>
        <position position="67"/>
    </location>
</feature>
<sequence>APHRPARDRRHRAMGAAPSRPVAGRARGAGDEPVPGSSARSGAPERGGPSRWDDLRRVPPGAGWEAL</sequence>
<evidence type="ECO:0000256" key="1">
    <source>
        <dbReference type="SAM" id="MobiDB-lite"/>
    </source>
</evidence>
<feature type="compositionally biased region" description="Basic residues" evidence="1">
    <location>
        <begin position="1"/>
        <end position="13"/>
    </location>
</feature>
<dbReference type="EMBL" id="CADCWG010000146">
    <property type="protein sequence ID" value="CAA9555413.1"/>
    <property type="molecule type" value="Genomic_DNA"/>
</dbReference>
<gene>
    <name evidence="2" type="ORF">AVDCRST_MAG49-2872</name>
</gene>
<dbReference type="AlphaFoldDB" id="A0A6J4UQG9"/>
<evidence type="ECO:0000313" key="2">
    <source>
        <dbReference type="EMBL" id="CAA9555413.1"/>
    </source>
</evidence>
<accession>A0A6J4UQG9</accession>
<protein>
    <submittedName>
        <fullName evidence="2">Uncharacterized protein</fullName>
    </submittedName>
</protein>
<feature type="non-terminal residue" evidence="2">
    <location>
        <position position="1"/>
    </location>
</feature>
<reference evidence="2" key="1">
    <citation type="submission" date="2020-02" db="EMBL/GenBank/DDBJ databases">
        <authorList>
            <person name="Meier V. D."/>
        </authorList>
    </citation>
    <scope>NUCLEOTIDE SEQUENCE</scope>
    <source>
        <strain evidence="2">AVDCRST_MAG49</strain>
    </source>
</reference>
<name>A0A6J4UQG9_9BACT</name>
<proteinExistence type="predicted"/>
<organism evidence="2">
    <name type="scientific">uncultured Thermomicrobiales bacterium</name>
    <dbReference type="NCBI Taxonomy" id="1645740"/>
    <lineage>
        <taxon>Bacteria</taxon>
        <taxon>Pseudomonadati</taxon>
        <taxon>Thermomicrobiota</taxon>
        <taxon>Thermomicrobia</taxon>
        <taxon>Thermomicrobiales</taxon>
        <taxon>environmental samples</taxon>
    </lineage>
</organism>